<organism evidence="8 9">
    <name type="scientific">Cichlidogyrus casuarinus</name>
    <dbReference type="NCBI Taxonomy" id="1844966"/>
    <lineage>
        <taxon>Eukaryota</taxon>
        <taxon>Metazoa</taxon>
        <taxon>Spiralia</taxon>
        <taxon>Lophotrochozoa</taxon>
        <taxon>Platyhelminthes</taxon>
        <taxon>Monogenea</taxon>
        <taxon>Monopisthocotylea</taxon>
        <taxon>Dactylogyridea</taxon>
        <taxon>Ancyrocephalidae</taxon>
        <taxon>Cichlidogyrus</taxon>
    </lineage>
</organism>
<evidence type="ECO:0000313" key="9">
    <source>
        <dbReference type="Proteomes" id="UP001626550"/>
    </source>
</evidence>
<dbReference type="Gene3D" id="2.60.120.260">
    <property type="entry name" value="Galactose-binding domain-like"/>
    <property type="match status" value="1"/>
</dbReference>
<dbReference type="Pfam" id="PF01301">
    <property type="entry name" value="Glyco_hydro_35"/>
    <property type="match status" value="1"/>
</dbReference>
<gene>
    <name evidence="8" type="primary">GLB1L</name>
    <name evidence="8" type="ORF">Ciccas_009638</name>
</gene>
<keyword evidence="9" id="KW-1185">Reference proteome</keyword>
<keyword evidence="3" id="KW-0378">Hydrolase</keyword>
<dbReference type="InterPro" id="IPR017853">
    <property type="entry name" value="GH"/>
</dbReference>
<evidence type="ECO:0000313" key="8">
    <source>
        <dbReference type="EMBL" id="KAL3311776.1"/>
    </source>
</evidence>
<feature type="chain" id="PRO_5044764470" evidence="6">
    <location>
        <begin position="27"/>
        <end position="392"/>
    </location>
</feature>
<dbReference type="Gene3D" id="3.20.20.80">
    <property type="entry name" value="Glycosidases"/>
    <property type="match status" value="1"/>
</dbReference>
<feature type="non-terminal residue" evidence="8">
    <location>
        <position position="392"/>
    </location>
</feature>
<reference evidence="8 9" key="1">
    <citation type="submission" date="2024-11" db="EMBL/GenBank/DDBJ databases">
        <title>Adaptive evolution of stress response genes in parasites aligns with host niche diversity.</title>
        <authorList>
            <person name="Hahn C."/>
            <person name="Resl P."/>
        </authorList>
    </citation>
    <scope>NUCLEOTIDE SEQUENCE [LARGE SCALE GENOMIC DNA]</scope>
    <source>
        <strain evidence="8">EGGRZ-B1_66</strain>
        <tissue evidence="8">Body</tissue>
    </source>
</reference>
<comment type="caution">
    <text evidence="8">The sequence shown here is derived from an EMBL/GenBank/DDBJ whole genome shotgun (WGS) entry which is preliminary data.</text>
</comment>
<proteinExistence type="inferred from homology"/>
<dbReference type="FunFam" id="3.20.20.80:FF:000017">
    <property type="entry name" value="Beta-galactosidase"/>
    <property type="match status" value="1"/>
</dbReference>
<feature type="signal peptide" evidence="6">
    <location>
        <begin position="1"/>
        <end position="26"/>
    </location>
</feature>
<evidence type="ECO:0000256" key="3">
    <source>
        <dbReference type="ARBA" id="ARBA00022801"/>
    </source>
</evidence>
<evidence type="ECO:0000256" key="4">
    <source>
        <dbReference type="ARBA" id="ARBA00023180"/>
    </source>
</evidence>
<dbReference type="InterPro" id="IPR001944">
    <property type="entry name" value="Glycoside_Hdrlase_35"/>
</dbReference>
<dbReference type="SUPFAM" id="SSF51445">
    <property type="entry name" value="(Trans)glycosidases"/>
    <property type="match status" value="1"/>
</dbReference>
<keyword evidence="5" id="KW-0326">Glycosidase</keyword>
<dbReference type="EMBL" id="JBJKFK010002020">
    <property type="protein sequence ID" value="KAL3311776.1"/>
    <property type="molecule type" value="Genomic_DNA"/>
</dbReference>
<keyword evidence="4" id="KW-0325">Glycoprotein</keyword>
<comment type="similarity">
    <text evidence="1">Belongs to the glycosyl hydrolase 35 family.</text>
</comment>
<name>A0ABD2PWF3_9PLAT</name>
<protein>
    <submittedName>
        <fullName evidence="8">Beta-galactosidase-1-like protein</fullName>
    </submittedName>
</protein>
<dbReference type="PANTHER" id="PTHR23421">
    <property type="entry name" value="BETA-GALACTOSIDASE RELATED"/>
    <property type="match status" value="1"/>
</dbReference>
<dbReference type="InterPro" id="IPR031330">
    <property type="entry name" value="Gly_Hdrlase_35_cat"/>
</dbReference>
<evidence type="ECO:0000256" key="1">
    <source>
        <dbReference type="ARBA" id="ARBA00009809"/>
    </source>
</evidence>
<sequence length="392" mass="44682">MKLLFDPMHSKSYLVLLAFLVHSILAEKPSFSIDEATGTFSKDGKLFKYVSGSFHYFRIPQMFWVDRLLKYKAAGLDAIQIYIPWNYHEPVAGTFDFGDEKDVTVLLTLAKQLDLLVIARPGPYICAEWDFGGLPAWLLKENPTMKLRSSDPSYMKFVNRYWSKLFWLLRTFLYENGGPIIMTQIENEYGSYSTCDGEYMTSLVQKARQILGDKALLFTTDGNGQGMVNCGRIPQKLEANNNLITVDFGAVNDPAQAFVMLDKMQPKKPLVNSENYFGWLEHWGEHRTMMSDNEIKSLARIYSFSNRSSVNIYMFHGGTNFGLTNGANAWKYQPQITSYDYGAPLNENGDLTWNYMNLRKAIHTMKSIPLPSLPKEVHNITANNLPTLTLSL</sequence>
<evidence type="ECO:0000256" key="2">
    <source>
        <dbReference type="ARBA" id="ARBA00022729"/>
    </source>
</evidence>
<accession>A0ABD2PWF3</accession>
<evidence type="ECO:0000256" key="5">
    <source>
        <dbReference type="ARBA" id="ARBA00023295"/>
    </source>
</evidence>
<dbReference type="PROSITE" id="PS01182">
    <property type="entry name" value="GLYCOSYL_HYDROL_F35"/>
    <property type="match status" value="1"/>
</dbReference>
<evidence type="ECO:0000256" key="6">
    <source>
        <dbReference type="SAM" id="SignalP"/>
    </source>
</evidence>
<dbReference type="InterPro" id="IPR019801">
    <property type="entry name" value="Glyco_hydro_35_CS"/>
</dbReference>
<dbReference type="PRINTS" id="PR00742">
    <property type="entry name" value="GLHYDRLASE35"/>
</dbReference>
<dbReference type="AlphaFoldDB" id="A0ABD2PWF3"/>
<dbReference type="GO" id="GO:0016798">
    <property type="term" value="F:hydrolase activity, acting on glycosyl bonds"/>
    <property type="evidence" value="ECO:0007669"/>
    <property type="project" value="UniProtKB-KW"/>
</dbReference>
<keyword evidence="2 6" id="KW-0732">Signal</keyword>
<dbReference type="Proteomes" id="UP001626550">
    <property type="component" value="Unassembled WGS sequence"/>
</dbReference>
<feature type="domain" description="Glycoside hydrolase 35 catalytic" evidence="7">
    <location>
        <begin position="40"/>
        <end position="364"/>
    </location>
</feature>
<evidence type="ECO:0000259" key="7">
    <source>
        <dbReference type="Pfam" id="PF01301"/>
    </source>
</evidence>